<reference evidence="1" key="1">
    <citation type="journal article" date="2020" name="Stud. Mycol.">
        <title>101 Dothideomycetes genomes: a test case for predicting lifestyles and emergence of pathogens.</title>
        <authorList>
            <person name="Haridas S."/>
            <person name="Albert R."/>
            <person name="Binder M."/>
            <person name="Bloem J."/>
            <person name="Labutti K."/>
            <person name="Salamov A."/>
            <person name="Andreopoulos B."/>
            <person name="Baker S."/>
            <person name="Barry K."/>
            <person name="Bills G."/>
            <person name="Bluhm B."/>
            <person name="Cannon C."/>
            <person name="Castanera R."/>
            <person name="Culley D."/>
            <person name="Daum C."/>
            <person name="Ezra D."/>
            <person name="Gonzalez J."/>
            <person name="Henrissat B."/>
            <person name="Kuo A."/>
            <person name="Liang C."/>
            <person name="Lipzen A."/>
            <person name="Lutzoni F."/>
            <person name="Magnuson J."/>
            <person name="Mondo S."/>
            <person name="Nolan M."/>
            <person name="Ohm R."/>
            <person name="Pangilinan J."/>
            <person name="Park H.-J."/>
            <person name="Ramirez L."/>
            <person name="Alfaro M."/>
            <person name="Sun H."/>
            <person name="Tritt A."/>
            <person name="Yoshinaga Y."/>
            <person name="Zwiers L.-H."/>
            <person name="Turgeon B."/>
            <person name="Goodwin S."/>
            <person name="Spatafora J."/>
            <person name="Crous P."/>
            <person name="Grigoriev I."/>
        </authorList>
    </citation>
    <scope>NUCLEOTIDE SEQUENCE</scope>
    <source>
        <strain evidence="1">CBS 107.79</strain>
    </source>
</reference>
<feature type="non-terminal residue" evidence="1">
    <location>
        <position position="1"/>
    </location>
</feature>
<evidence type="ECO:0000313" key="1">
    <source>
        <dbReference type="EMBL" id="KAF1975520.1"/>
    </source>
</evidence>
<sequence>FQDALASWRTRRGEKTVALDLGIIDVEGFLAENKAILDRQVVTGLELPANILNRGHGVPSLLQRPLFRYMH</sequence>
<evidence type="ECO:0000313" key="2">
    <source>
        <dbReference type="Proteomes" id="UP000800036"/>
    </source>
</evidence>
<dbReference type="AlphaFoldDB" id="A0A6A5VFM4"/>
<dbReference type="Proteomes" id="UP000800036">
    <property type="component" value="Unassembled WGS sequence"/>
</dbReference>
<accession>A0A6A5VFM4</accession>
<name>A0A6A5VFM4_9PLEO</name>
<proteinExistence type="predicted"/>
<gene>
    <name evidence="1" type="ORF">BU23DRAFT_458361</name>
</gene>
<dbReference type="OrthoDB" id="329835at2759"/>
<organism evidence="1 2">
    <name type="scientific">Bimuria novae-zelandiae CBS 107.79</name>
    <dbReference type="NCBI Taxonomy" id="1447943"/>
    <lineage>
        <taxon>Eukaryota</taxon>
        <taxon>Fungi</taxon>
        <taxon>Dikarya</taxon>
        <taxon>Ascomycota</taxon>
        <taxon>Pezizomycotina</taxon>
        <taxon>Dothideomycetes</taxon>
        <taxon>Pleosporomycetidae</taxon>
        <taxon>Pleosporales</taxon>
        <taxon>Massarineae</taxon>
        <taxon>Didymosphaeriaceae</taxon>
        <taxon>Bimuria</taxon>
    </lineage>
</organism>
<dbReference type="EMBL" id="ML976670">
    <property type="protein sequence ID" value="KAF1975520.1"/>
    <property type="molecule type" value="Genomic_DNA"/>
</dbReference>
<protein>
    <submittedName>
        <fullName evidence="1">Uncharacterized protein</fullName>
    </submittedName>
</protein>
<keyword evidence="2" id="KW-1185">Reference proteome</keyword>